<sequence>MADSDSAPSPPPTAAPLSVKKENVMVVSSKLADLNETRSELLTRIQGLKQDLQSWRSKLDSQVKVYRDELSELKQSLNVEVEQLRSEFQELKGTLQQQQEDVAVSLRNLGMQDGSESAIETKNPQVEVVVKEVECQALESDKETLP</sequence>
<feature type="coiled-coil region" evidence="1">
    <location>
        <begin position="31"/>
        <end position="101"/>
    </location>
</feature>
<evidence type="ECO:0000313" key="3">
    <source>
        <dbReference type="Proteomes" id="UP000825729"/>
    </source>
</evidence>
<organism evidence="2 3">
    <name type="scientific">Aristolochia fimbriata</name>
    <name type="common">White veined hardy Dutchman's pipe vine</name>
    <dbReference type="NCBI Taxonomy" id="158543"/>
    <lineage>
        <taxon>Eukaryota</taxon>
        <taxon>Viridiplantae</taxon>
        <taxon>Streptophyta</taxon>
        <taxon>Embryophyta</taxon>
        <taxon>Tracheophyta</taxon>
        <taxon>Spermatophyta</taxon>
        <taxon>Magnoliopsida</taxon>
        <taxon>Magnoliidae</taxon>
        <taxon>Piperales</taxon>
        <taxon>Aristolochiaceae</taxon>
        <taxon>Aristolochia</taxon>
    </lineage>
</organism>
<name>A0AAV7E7H6_ARIFI</name>
<gene>
    <name evidence="2" type="ORF">H6P81_016113</name>
</gene>
<reference evidence="2 3" key="1">
    <citation type="submission" date="2021-07" db="EMBL/GenBank/DDBJ databases">
        <title>The Aristolochia fimbriata genome: insights into angiosperm evolution, floral development and chemical biosynthesis.</title>
        <authorList>
            <person name="Jiao Y."/>
        </authorList>
    </citation>
    <scope>NUCLEOTIDE SEQUENCE [LARGE SCALE GENOMIC DNA]</scope>
    <source>
        <strain evidence="2">IBCAS-2021</strain>
        <tissue evidence="2">Leaf</tissue>
    </source>
</reference>
<dbReference type="AlphaFoldDB" id="A0AAV7E7H6"/>
<dbReference type="PANTHER" id="PTHR34681:SF2">
    <property type="entry name" value="UVEAL AUTOANTIGEN WITH COILED-COIL_ANKYRIN"/>
    <property type="match status" value="1"/>
</dbReference>
<comment type="caution">
    <text evidence="2">The sequence shown here is derived from an EMBL/GenBank/DDBJ whole genome shotgun (WGS) entry which is preliminary data.</text>
</comment>
<dbReference type="EMBL" id="JAINDJ010000006">
    <property type="protein sequence ID" value="KAG9444773.1"/>
    <property type="molecule type" value="Genomic_DNA"/>
</dbReference>
<accession>A0AAV7E7H6</accession>
<dbReference type="PANTHER" id="PTHR34681">
    <property type="entry name" value="UVEAL AUTOANTIGEN WITH COILED-COIL/ANKYRIN"/>
    <property type="match status" value="1"/>
</dbReference>
<keyword evidence="1" id="KW-0175">Coiled coil</keyword>
<dbReference type="Gene3D" id="1.20.58.130">
    <property type="match status" value="1"/>
</dbReference>
<keyword evidence="3" id="KW-1185">Reference proteome</keyword>
<evidence type="ECO:0008006" key="4">
    <source>
        <dbReference type="Google" id="ProtNLM"/>
    </source>
</evidence>
<evidence type="ECO:0000313" key="2">
    <source>
        <dbReference type="EMBL" id="KAG9444773.1"/>
    </source>
</evidence>
<proteinExistence type="predicted"/>
<evidence type="ECO:0000256" key="1">
    <source>
        <dbReference type="SAM" id="Coils"/>
    </source>
</evidence>
<dbReference type="Proteomes" id="UP000825729">
    <property type="component" value="Unassembled WGS sequence"/>
</dbReference>
<protein>
    <recommendedName>
        <fullName evidence="4">CAP-Gly domain-containing linker protein 1</fullName>
    </recommendedName>
</protein>